<organism evidence="1 2">
    <name type="scientific">Camelina sativa</name>
    <name type="common">False flax</name>
    <name type="synonym">Myagrum sativum</name>
    <dbReference type="NCBI Taxonomy" id="90675"/>
    <lineage>
        <taxon>Eukaryota</taxon>
        <taxon>Viridiplantae</taxon>
        <taxon>Streptophyta</taxon>
        <taxon>Embryophyta</taxon>
        <taxon>Tracheophyta</taxon>
        <taxon>Spermatophyta</taxon>
        <taxon>Magnoliopsida</taxon>
        <taxon>eudicotyledons</taxon>
        <taxon>Gunneridae</taxon>
        <taxon>Pentapetalae</taxon>
        <taxon>rosids</taxon>
        <taxon>malvids</taxon>
        <taxon>Brassicales</taxon>
        <taxon>Brassicaceae</taxon>
        <taxon>Camelineae</taxon>
        <taxon>Camelina</taxon>
    </lineage>
</organism>
<keyword evidence="1" id="KW-1185">Reference proteome</keyword>
<dbReference type="Proteomes" id="UP000694864">
    <property type="component" value="Chromosome 9"/>
</dbReference>
<reference evidence="1" key="1">
    <citation type="journal article" date="2014" name="Nat. Commun.">
        <title>The emerging biofuel crop Camelina sativa retains a highly undifferentiated hexaploid genome structure.</title>
        <authorList>
            <person name="Kagale S."/>
            <person name="Koh C."/>
            <person name="Nixon J."/>
            <person name="Bollina V."/>
            <person name="Clarke W.E."/>
            <person name="Tuteja R."/>
            <person name="Spillane C."/>
            <person name="Robinson S.J."/>
            <person name="Links M.G."/>
            <person name="Clarke C."/>
            <person name="Higgins E.E."/>
            <person name="Huebert T."/>
            <person name="Sharpe A.G."/>
            <person name="Parkin I.A."/>
        </authorList>
    </citation>
    <scope>NUCLEOTIDE SEQUENCE [LARGE SCALE GENOMIC DNA]</scope>
    <source>
        <strain evidence="1">cv. DH55</strain>
    </source>
</reference>
<protein>
    <submittedName>
        <fullName evidence="2">Uncharacterized protein LOC109126191</fullName>
    </submittedName>
</protein>
<dbReference type="RefSeq" id="XP_019084917.1">
    <property type="nucleotide sequence ID" value="XM_019229372.1"/>
</dbReference>
<dbReference type="GeneID" id="109126191"/>
<gene>
    <name evidence="2" type="primary">LOC109126191</name>
</gene>
<accession>A0ABM1QDS9</accession>
<evidence type="ECO:0000313" key="1">
    <source>
        <dbReference type="Proteomes" id="UP000694864"/>
    </source>
</evidence>
<sequence length="403" mass="46375">MVSTVFSSSVDHWLTEESQEPSTTLIKSSNEVDLSFSQEIDRVWEPGGLPTKLELWDCPEKESSVLQVHPGVGLVDFRTAPGIANFLVLKEPVHVKEMESSPYPHKLIGSSFSHNKKLKTKCIKSWRFKFKISLAKTQPRLPCFIVDGFKAARIYHEIIGSWIDEQAEQMWSKMNGKFECNENVWFYQLVSDNGDGDVLNLNVHKKGKMWLDNVESNLHFKEFSWSKEPQGMTFLLLEVSTIEFVEYETYIKGQLVTGLMHLIFARMKLYLKHKWKSRLLQSFSGLELEMNNTCGCGLSSVECFMLRHMSFCNQRKRALNEVYSAGFESEEETIRNNFKGLSRLEKCHKLLSLENLSSKTWTSQRFLIDLSVLCNVAARLISHLHKEEFCSFSGMVSHSDDVL</sequence>
<proteinExistence type="predicted"/>
<name>A0ABM1QDS9_CAMSA</name>
<reference evidence="2" key="2">
    <citation type="submission" date="2025-08" db="UniProtKB">
        <authorList>
            <consortium name="RefSeq"/>
        </authorList>
    </citation>
    <scope>IDENTIFICATION</scope>
    <source>
        <tissue evidence="2">Leaf</tissue>
    </source>
</reference>
<evidence type="ECO:0000313" key="2">
    <source>
        <dbReference type="RefSeq" id="XP_019084917.1"/>
    </source>
</evidence>